<dbReference type="Proteomes" id="UP000053429">
    <property type="component" value="Unassembled WGS sequence"/>
</dbReference>
<reference evidence="1 2" key="1">
    <citation type="submission" date="2015-10" db="EMBL/GenBank/DDBJ databases">
        <title>Draft genome sequence of Streptomyces caeruleatus NRRL B-24802, type strain for the species Streptomyces caeruleatus.</title>
        <authorList>
            <person name="Ruckert C."/>
            <person name="Winkler A."/>
            <person name="Kalinowski J."/>
            <person name="Kampfer P."/>
            <person name="Glaeser S."/>
        </authorList>
    </citation>
    <scope>NUCLEOTIDE SEQUENCE [LARGE SCALE GENOMIC DNA]</scope>
    <source>
        <strain evidence="1 2">NRRL B-24802</strain>
    </source>
</reference>
<comment type="caution">
    <text evidence="1">The sequence shown here is derived from an EMBL/GenBank/DDBJ whole genome shotgun (WGS) entry which is preliminary data.</text>
</comment>
<organism evidence="1 2">
    <name type="scientific">Streptomyces caeruleatus</name>
    <dbReference type="NCBI Taxonomy" id="661399"/>
    <lineage>
        <taxon>Bacteria</taxon>
        <taxon>Bacillati</taxon>
        <taxon>Actinomycetota</taxon>
        <taxon>Actinomycetes</taxon>
        <taxon>Kitasatosporales</taxon>
        <taxon>Streptomycetaceae</taxon>
        <taxon>Streptomyces</taxon>
    </lineage>
</organism>
<name>A0A101TM36_9ACTN</name>
<gene>
    <name evidence="1" type="ORF">AQJ67_36185</name>
</gene>
<dbReference type="Pfam" id="PF13416">
    <property type="entry name" value="SBP_bac_8"/>
    <property type="match status" value="1"/>
</dbReference>
<dbReference type="EMBL" id="LMWY01000050">
    <property type="protein sequence ID" value="KUN94867.1"/>
    <property type="molecule type" value="Genomic_DNA"/>
</dbReference>
<evidence type="ECO:0000313" key="1">
    <source>
        <dbReference type="EMBL" id="KUN94867.1"/>
    </source>
</evidence>
<dbReference type="OrthoDB" id="366726at2"/>
<dbReference type="AlphaFoldDB" id="A0A101TM36"/>
<dbReference type="RefSeq" id="WP_062723727.1">
    <property type="nucleotide sequence ID" value="NZ_KQ948939.1"/>
</dbReference>
<proteinExistence type="predicted"/>
<keyword evidence="2" id="KW-1185">Reference proteome</keyword>
<dbReference type="InterPro" id="IPR050490">
    <property type="entry name" value="Bact_solute-bd_prot1"/>
</dbReference>
<evidence type="ECO:0000313" key="2">
    <source>
        <dbReference type="Proteomes" id="UP000053429"/>
    </source>
</evidence>
<dbReference type="InterPro" id="IPR006059">
    <property type="entry name" value="SBP"/>
</dbReference>
<protein>
    <submittedName>
        <fullName evidence="1">ABC transporter substrate-binding protein</fullName>
    </submittedName>
</protein>
<dbReference type="Gene3D" id="3.40.190.10">
    <property type="entry name" value="Periplasmic binding protein-like II"/>
    <property type="match status" value="1"/>
</dbReference>
<dbReference type="SUPFAM" id="SSF53850">
    <property type="entry name" value="Periplasmic binding protein-like II"/>
    <property type="match status" value="1"/>
</dbReference>
<accession>A0A101TM36</accession>
<dbReference type="PANTHER" id="PTHR43649">
    <property type="entry name" value="ARABINOSE-BINDING PROTEIN-RELATED"/>
    <property type="match status" value="1"/>
</dbReference>
<dbReference type="STRING" id="661399.AQJ67_36185"/>
<dbReference type="PANTHER" id="PTHR43649:SF30">
    <property type="entry name" value="ABC TRANSPORTER SUBSTRATE-BINDING PROTEIN"/>
    <property type="match status" value="1"/>
</dbReference>
<dbReference type="PROSITE" id="PS51257">
    <property type="entry name" value="PROKAR_LIPOPROTEIN"/>
    <property type="match status" value="1"/>
</dbReference>
<sequence>MGVGRFCVQRRRRTGTITIAAASVLGLVATLGGCGLTGGSGEVTLKLVAADYGDSAANSSQKYWDKLVEAYEEEHAGVHVDVTVYSWNDVDAKVKEMVDAGNPPDMAQIGAYADYAAKDLLYEADDLLSIPVQADLVAQLADAGQVNGVQYGIPFASSTRLLFYNKTLFQKAGLNAPTTWQELAADAEALKADGVKYPYALPLGAEEAQAETMQWLLSGGGGYTDAELGTYSIDSTENVATFNWLKNNLVGKGLTGPVTPGRLNRAEAFSAFAAGDVGMLNGHPSLMQMAAKKGVKFGMVPMPGREGPTKVSMGVADWMTAFKQNGHAEQVGDFLDFVYDKENVLDFSREYDLLPVTNSASTVMSGAPQDADLKPFLEQLALSELYPVGRTSWAAVSAGVKKRIGGAVASGGSPSAILGQLQATASRAESAE</sequence>